<accession>A0A381ZJB2</accession>
<protein>
    <submittedName>
        <fullName evidence="1">Uncharacterized protein</fullName>
    </submittedName>
</protein>
<proteinExistence type="predicted"/>
<feature type="non-terminal residue" evidence="1">
    <location>
        <position position="1"/>
    </location>
</feature>
<evidence type="ECO:0000313" key="1">
    <source>
        <dbReference type="EMBL" id="SVA88837.1"/>
    </source>
</evidence>
<reference evidence="1" key="1">
    <citation type="submission" date="2018-05" db="EMBL/GenBank/DDBJ databases">
        <authorList>
            <person name="Lanie J.A."/>
            <person name="Ng W.-L."/>
            <person name="Kazmierczak K.M."/>
            <person name="Andrzejewski T.M."/>
            <person name="Davidsen T.M."/>
            <person name="Wayne K.J."/>
            <person name="Tettelin H."/>
            <person name="Glass J.I."/>
            <person name="Rusch D."/>
            <person name="Podicherti R."/>
            <person name="Tsui H.-C.T."/>
            <person name="Winkler M.E."/>
        </authorList>
    </citation>
    <scope>NUCLEOTIDE SEQUENCE</scope>
</reference>
<dbReference type="EMBL" id="UINC01021388">
    <property type="protein sequence ID" value="SVA88837.1"/>
    <property type="molecule type" value="Genomic_DNA"/>
</dbReference>
<organism evidence="1">
    <name type="scientific">marine metagenome</name>
    <dbReference type="NCBI Taxonomy" id="408172"/>
    <lineage>
        <taxon>unclassified sequences</taxon>
        <taxon>metagenomes</taxon>
        <taxon>ecological metagenomes</taxon>
    </lineage>
</organism>
<dbReference type="AlphaFoldDB" id="A0A381ZJB2"/>
<sequence length="434" mass="48261">VSRCYAALAVLSMLLLSFSAFMVGAQEEQTTTCQVLVDWDEDWQWGDDGNYTIDILHRYRVTFDPPFTNGSSPGAINLSVQHLREGVDIIDSINVSMISAGGEIDILLSTTPAFDDVVNIVVETVEAACSRTLKVTNWNQPIADHEVTRETEWSLTGTEEAEGQGISFEGRGWQRRTGTILESNELGNGTLFLDLTNDSEGAVVSLNLDRIWLNETYDGVEMVQQDFEMSGNGTLSLRGGEDGEDFSIDAQIRDAYVLRSFSEGEVTERMRFEGTGWLSFNGGDNNSTTGAYGEISLFYFEMWDDDGFRRLQDTQIEANASVRLSGWGSESFSFELDELIIREKWEEGIRTDQYTRLHGSGEFDFVASEEYPYIEVNGTIPIFHFQSEGGETVANTVIVDGTYDGDAEGSFGLVRRIVESSVYENSSGNLFEAD</sequence>
<feature type="non-terminal residue" evidence="1">
    <location>
        <position position="434"/>
    </location>
</feature>
<name>A0A381ZJB2_9ZZZZ</name>
<gene>
    <name evidence="1" type="ORF">METZ01_LOCUS141691</name>
</gene>